<dbReference type="InterPro" id="IPR003613">
    <property type="entry name" value="Ubox_domain"/>
</dbReference>
<feature type="region of interest" description="Disordered" evidence="9">
    <location>
        <begin position="284"/>
        <end position="331"/>
    </location>
</feature>
<accession>M8CRU4</accession>
<dbReference type="AlphaFoldDB" id="M8CRU4"/>
<feature type="coiled-coil region" evidence="8">
    <location>
        <begin position="474"/>
        <end position="529"/>
    </location>
</feature>
<evidence type="ECO:0000256" key="7">
    <source>
        <dbReference type="ARBA" id="ARBA00022840"/>
    </source>
</evidence>
<dbReference type="Gene3D" id="3.30.200.20">
    <property type="entry name" value="Phosphorylase Kinase, domain 1"/>
    <property type="match status" value="1"/>
</dbReference>
<evidence type="ECO:0000256" key="3">
    <source>
        <dbReference type="ARBA" id="ARBA00012483"/>
    </source>
</evidence>
<dbReference type="GO" id="GO:0005524">
    <property type="term" value="F:ATP binding"/>
    <property type="evidence" value="ECO:0007669"/>
    <property type="project" value="UniProtKB-KW"/>
</dbReference>
<dbReference type="Gene3D" id="3.40.50.620">
    <property type="entry name" value="HUPs"/>
    <property type="match status" value="1"/>
</dbReference>
<dbReference type="CDD" id="cd16655">
    <property type="entry name" value="RING-Ubox_WDSUB1-like"/>
    <property type="match status" value="1"/>
</dbReference>
<name>M8CRU4_AEGTA</name>
<dbReference type="InterPro" id="IPR001245">
    <property type="entry name" value="Ser-Thr/Tyr_kinase_cat_dom"/>
</dbReference>
<dbReference type="InterPro" id="IPR051348">
    <property type="entry name" value="U-box_ubiquitin_ligases"/>
</dbReference>
<dbReference type="CDD" id="cd01989">
    <property type="entry name" value="USP_STK_Ubox_N"/>
    <property type="match status" value="1"/>
</dbReference>
<keyword evidence="7" id="KW-0067">ATP-binding</keyword>
<evidence type="ECO:0000256" key="8">
    <source>
        <dbReference type="SAM" id="Coils"/>
    </source>
</evidence>
<dbReference type="EC" id="2.3.2.27" evidence="3"/>
<keyword evidence="6" id="KW-0833">Ubl conjugation pathway</keyword>
<dbReference type="PROSITE" id="PS50011">
    <property type="entry name" value="PROTEIN_KINASE_DOM"/>
    <property type="match status" value="1"/>
</dbReference>
<evidence type="ECO:0000256" key="4">
    <source>
        <dbReference type="ARBA" id="ARBA00022679"/>
    </source>
</evidence>
<dbReference type="SMART" id="SM00504">
    <property type="entry name" value="Ubox"/>
    <property type="match status" value="1"/>
</dbReference>
<dbReference type="InterPro" id="IPR014729">
    <property type="entry name" value="Rossmann-like_a/b/a_fold"/>
</dbReference>
<dbReference type="GO" id="GO:0061630">
    <property type="term" value="F:ubiquitin protein ligase activity"/>
    <property type="evidence" value="ECO:0007669"/>
    <property type="project" value="UniProtKB-EC"/>
</dbReference>
<keyword evidence="4" id="KW-0808">Transferase</keyword>
<dbReference type="PANTHER" id="PTHR45647:SF46">
    <property type="entry name" value="OS09G0569800 PROTEIN"/>
    <property type="match status" value="1"/>
</dbReference>
<dbReference type="InterPro" id="IPR013083">
    <property type="entry name" value="Znf_RING/FYVE/PHD"/>
</dbReference>
<dbReference type="InterPro" id="IPR008271">
    <property type="entry name" value="Ser/Thr_kinase_AS"/>
</dbReference>
<dbReference type="PANTHER" id="PTHR45647">
    <property type="entry name" value="OS02G0152300 PROTEIN"/>
    <property type="match status" value="1"/>
</dbReference>
<feature type="region of interest" description="Disordered" evidence="9">
    <location>
        <begin position="1"/>
        <end position="45"/>
    </location>
</feature>
<evidence type="ECO:0000256" key="6">
    <source>
        <dbReference type="ARBA" id="ARBA00022786"/>
    </source>
</evidence>
<dbReference type="InterPro" id="IPR011009">
    <property type="entry name" value="Kinase-like_dom_sf"/>
</dbReference>
<feature type="compositionally biased region" description="Polar residues" evidence="9">
    <location>
        <begin position="304"/>
        <end position="331"/>
    </location>
</feature>
<dbReference type="SUPFAM" id="SSF57850">
    <property type="entry name" value="RING/U-box"/>
    <property type="match status" value="1"/>
</dbReference>
<sequence length="910" mass="101334">MYSYGASEAKQRKESHLAKIRHSRRPAPRRASLDAGARDKEATTILEGDGGRRGLYVSLEKGEVDGGGGEGRDGGGGGGGGKLYVALGKGAEDSGGDGGGRGGGKLYVAVGKDEEDGRSNLLWAARNLLAGDDKLVLLHVHQPAHRIMTGFRMVDASQLQEKDLKAYRKDEEEEMNTLLNHYLDFCRDSLKMQAEALVTEKNSTANGIVKLIEQNHISNLVMGTSSFSPDVQTKYTFVTRKNKAPNSKVAAIVHQQAKPYCQIFYICNETLACSREATQRLIKVESPQSGYTSTDSDRSEFPARSQSLPSPRQTSFFGSTDQKALQQESKQPVSYTYPLSASITDSTETILGARGRSIHTTTSKGFSLNSCQQSFRGSSLVVKDLDNMNGSLVPVSVASSKEHQHSMIETAVQREVFGQLQLLLDDQECSKREAIEDQQKTARGLFENPMMFKAQENSLRGEKNELEERLTREKVGLENERLHLYNELQKASEQRAELENKLLQTNSLMEELQREKEHAVKQAEEMRQRNGSGAFVFGSTSTSAIVLTDFSYAEIKEATNNFDASKKIGEGGCGSVYKGFLRHTTVAIKKLNSEGARGDQEFNDEVETLCGMRHPNLVTLIGACREARVLVFEFLSNGSLEDCLQCENRRETLSWRMRVRIAADICMGLIFLHSNKPKGIAHGDLKPDNVLLDANFVCKLADFGISRPLNVTNTTITPYHRTNQLKGTMGYMDPVYIASGELTAQYDVYSFGVVLMRLLTSKSPLGLPHVVEGALRKDKLQDIIDTSAGEWPPKYTKELAKLALRCCRYERKEQPDLRKEVWDVLEAMMNCPDDKRMPPKFLICPTTQEIMKDPHIAADGYTYEGAAIKCWFKMGNKMSPVTRVSFAHHELIPNNALRFAIQEWKKRQQP</sequence>
<dbReference type="EnsemblPlants" id="EMT30297">
    <property type="protein sequence ID" value="EMT30297"/>
    <property type="gene ID" value="F775_03759"/>
</dbReference>
<dbReference type="PROSITE" id="PS51698">
    <property type="entry name" value="U_BOX"/>
    <property type="match status" value="1"/>
</dbReference>
<dbReference type="PROSITE" id="PS00108">
    <property type="entry name" value="PROTEIN_KINASE_ST"/>
    <property type="match status" value="1"/>
</dbReference>
<comment type="catalytic activity">
    <reaction evidence="1">
        <text>S-ubiquitinyl-[E2 ubiquitin-conjugating enzyme]-L-cysteine + [acceptor protein]-L-lysine = [E2 ubiquitin-conjugating enzyme]-L-cysteine + N(6)-ubiquitinyl-[acceptor protein]-L-lysine.</text>
        <dbReference type="EC" id="2.3.2.27"/>
    </reaction>
</comment>
<dbReference type="ExpressionAtlas" id="M8CRU4">
    <property type="expression patterns" value="baseline"/>
</dbReference>
<dbReference type="Pfam" id="PF07714">
    <property type="entry name" value="PK_Tyr_Ser-Thr"/>
    <property type="match status" value="1"/>
</dbReference>
<dbReference type="Pfam" id="PF04564">
    <property type="entry name" value="U-box"/>
    <property type="match status" value="1"/>
</dbReference>
<dbReference type="Gene3D" id="3.30.40.10">
    <property type="entry name" value="Zinc/RING finger domain, C3HC4 (zinc finger)"/>
    <property type="match status" value="1"/>
</dbReference>
<proteinExistence type="predicted"/>
<comment type="pathway">
    <text evidence="2">Protein modification; protein ubiquitination.</text>
</comment>
<dbReference type="UniPathway" id="UPA00143"/>
<dbReference type="InterPro" id="IPR000719">
    <property type="entry name" value="Prot_kinase_dom"/>
</dbReference>
<dbReference type="Gene3D" id="1.10.510.10">
    <property type="entry name" value="Transferase(Phosphotransferase) domain 1"/>
    <property type="match status" value="1"/>
</dbReference>
<feature type="compositionally biased region" description="Basic residues" evidence="9">
    <location>
        <begin position="18"/>
        <end position="28"/>
    </location>
</feature>
<dbReference type="FunFam" id="3.30.200.20:FF:000162">
    <property type="entry name" value="Adenine nucleotide alpha hydrolase-like domain kinase"/>
    <property type="match status" value="1"/>
</dbReference>
<keyword evidence="5" id="KW-0547">Nucleotide-binding</keyword>
<dbReference type="SUPFAM" id="SSF56112">
    <property type="entry name" value="Protein kinase-like (PK-like)"/>
    <property type="match status" value="1"/>
</dbReference>
<reference evidence="10" key="1">
    <citation type="submission" date="2015-06" db="UniProtKB">
        <authorList>
            <consortium name="EnsemblPlants"/>
        </authorList>
    </citation>
    <scope>IDENTIFICATION</scope>
</reference>
<evidence type="ECO:0000256" key="5">
    <source>
        <dbReference type="ARBA" id="ARBA00022741"/>
    </source>
</evidence>
<evidence type="ECO:0000256" key="1">
    <source>
        <dbReference type="ARBA" id="ARBA00000900"/>
    </source>
</evidence>
<dbReference type="SUPFAM" id="SSF52402">
    <property type="entry name" value="Adenine nucleotide alpha hydrolases-like"/>
    <property type="match status" value="1"/>
</dbReference>
<evidence type="ECO:0000313" key="10">
    <source>
        <dbReference type="EnsemblPlants" id="EMT30297"/>
    </source>
</evidence>
<organism evidence="10">
    <name type="scientific">Aegilops tauschii</name>
    <name type="common">Tausch's goatgrass</name>
    <name type="synonym">Aegilops squarrosa</name>
    <dbReference type="NCBI Taxonomy" id="37682"/>
    <lineage>
        <taxon>Eukaryota</taxon>
        <taxon>Viridiplantae</taxon>
        <taxon>Streptophyta</taxon>
        <taxon>Embryophyta</taxon>
        <taxon>Tracheophyta</taxon>
        <taxon>Spermatophyta</taxon>
        <taxon>Magnoliopsida</taxon>
        <taxon>Liliopsida</taxon>
        <taxon>Poales</taxon>
        <taxon>Poaceae</taxon>
        <taxon>BOP clade</taxon>
        <taxon>Pooideae</taxon>
        <taxon>Triticodae</taxon>
        <taxon>Triticeae</taxon>
        <taxon>Triticinae</taxon>
        <taxon>Aegilops</taxon>
    </lineage>
</organism>
<dbReference type="GO" id="GO:0016567">
    <property type="term" value="P:protein ubiquitination"/>
    <property type="evidence" value="ECO:0007669"/>
    <property type="project" value="UniProtKB-UniPathway"/>
</dbReference>
<dbReference type="SMART" id="SM00220">
    <property type="entry name" value="S_TKc"/>
    <property type="match status" value="1"/>
</dbReference>
<protein>
    <recommendedName>
        <fullName evidence="3">RING-type E3 ubiquitin transferase</fullName>
        <ecNumber evidence="3">2.3.2.27</ecNumber>
    </recommendedName>
</protein>
<keyword evidence="8" id="KW-0175">Coiled coil</keyword>
<dbReference type="GO" id="GO:0004672">
    <property type="term" value="F:protein kinase activity"/>
    <property type="evidence" value="ECO:0007669"/>
    <property type="project" value="InterPro"/>
</dbReference>
<evidence type="ECO:0000256" key="2">
    <source>
        <dbReference type="ARBA" id="ARBA00004906"/>
    </source>
</evidence>
<evidence type="ECO:0000256" key="9">
    <source>
        <dbReference type="SAM" id="MobiDB-lite"/>
    </source>
</evidence>